<evidence type="ECO:0000256" key="6">
    <source>
        <dbReference type="SAM" id="MobiDB-lite"/>
    </source>
</evidence>
<keyword evidence="5" id="KW-0131">Cell cycle</keyword>
<evidence type="ECO:0000259" key="7">
    <source>
        <dbReference type="PROSITE" id="PS51284"/>
    </source>
</evidence>
<feature type="region of interest" description="Disordered" evidence="6">
    <location>
        <begin position="1"/>
        <end position="153"/>
    </location>
</feature>
<keyword evidence="3" id="KW-0498">Mitosis</keyword>
<dbReference type="InterPro" id="IPR008979">
    <property type="entry name" value="Galactose-bd-like_sf"/>
</dbReference>
<evidence type="ECO:0000256" key="5">
    <source>
        <dbReference type="ARBA" id="ARBA00023306"/>
    </source>
</evidence>
<keyword evidence="4" id="KW-0833">Ubl conjugation pathway</keyword>
<dbReference type="EMBL" id="JAAVMX010000006">
    <property type="protein sequence ID" value="KAF4507164.1"/>
    <property type="molecule type" value="Genomic_DNA"/>
</dbReference>
<protein>
    <recommendedName>
        <fullName evidence="7">DOC domain-containing protein</fullName>
    </recommendedName>
</protein>
<feature type="compositionally biased region" description="Low complexity" evidence="6">
    <location>
        <begin position="23"/>
        <end position="37"/>
    </location>
</feature>
<dbReference type="GO" id="GO:0005680">
    <property type="term" value="C:anaphase-promoting complex"/>
    <property type="evidence" value="ECO:0007669"/>
    <property type="project" value="InterPro"/>
</dbReference>
<organism evidence="8 9">
    <name type="scientific">Ophiocordyceps sinensis</name>
    <dbReference type="NCBI Taxonomy" id="72228"/>
    <lineage>
        <taxon>Eukaryota</taxon>
        <taxon>Fungi</taxon>
        <taxon>Dikarya</taxon>
        <taxon>Ascomycota</taxon>
        <taxon>Pezizomycotina</taxon>
        <taxon>Sordariomycetes</taxon>
        <taxon>Hypocreomycetidae</taxon>
        <taxon>Hypocreales</taxon>
        <taxon>Ophiocordycipitaceae</taxon>
        <taxon>Ophiocordyceps</taxon>
    </lineage>
</organism>
<dbReference type="InterPro" id="IPR016901">
    <property type="entry name" value="APC10/Doc1"/>
</dbReference>
<dbReference type="Proteomes" id="UP000557566">
    <property type="component" value="Unassembled WGS sequence"/>
</dbReference>
<dbReference type="GO" id="GO:0051301">
    <property type="term" value="P:cell division"/>
    <property type="evidence" value="ECO:0007669"/>
    <property type="project" value="UniProtKB-KW"/>
</dbReference>
<dbReference type="SUPFAM" id="SSF49785">
    <property type="entry name" value="Galactose-binding domain-like"/>
    <property type="match status" value="1"/>
</dbReference>
<feature type="compositionally biased region" description="Gly residues" evidence="6">
    <location>
        <begin position="54"/>
        <end position="68"/>
    </location>
</feature>
<reference evidence="8 9" key="1">
    <citation type="journal article" date="2020" name="Genome Biol. Evol.">
        <title>A new high-quality draft genome assembly of the Chinese cordyceps Ophiocordyceps sinensis.</title>
        <authorList>
            <person name="Shu R."/>
            <person name="Zhang J."/>
            <person name="Meng Q."/>
            <person name="Zhang H."/>
            <person name="Zhou G."/>
            <person name="Li M."/>
            <person name="Wu P."/>
            <person name="Zhao Y."/>
            <person name="Chen C."/>
            <person name="Qin Q."/>
        </authorList>
    </citation>
    <scope>NUCLEOTIDE SEQUENCE [LARGE SCALE GENOMIC DNA]</scope>
    <source>
        <strain evidence="8 9">IOZ07</strain>
    </source>
</reference>
<comment type="caution">
    <text evidence="8">The sequence shown here is derived from an EMBL/GenBank/DDBJ whole genome shotgun (WGS) entry which is preliminary data.</text>
</comment>
<feature type="compositionally biased region" description="Basic residues" evidence="6">
    <location>
        <begin position="77"/>
        <end position="92"/>
    </location>
</feature>
<dbReference type="PANTHER" id="PTHR12936">
    <property type="entry name" value="ANAPHASE-PROMOTING COMPLEX 10"/>
    <property type="match status" value="1"/>
</dbReference>
<evidence type="ECO:0000313" key="8">
    <source>
        <dbReference type="EMBL" id="KAF4507164.1"/>
    </source>
</evidence>
<feature type="compositionally biased region" description="Pro residues" evidence="6">
    <location>
        <begin position="102"/>
        <end position="111"/>
    </location>
</feature>
<dbReference type="GO" id="GO:0070979">
    <property type="term" value="P:protein K11-linked ubiquitination"/>
    <property type="evidence" value="ECO:0007669"/>
    <property type="project" value="TreeGrafter"/>
</dbReference>
<dbReference type="SMART" id="SM01337">
    <property type="entry name" value="APC10"/>
    <property type="match status" value="1"/>
</dbReference>
<feature type="domain" description="DOC" evidence="7">
    <location>
        <begin position="186"/>
        <end position="374"/>
    </location>
</feature>
<evidence type="ECO:0000256" key="1">
    <source>
        <dbReference type="ARBA" id="ARBA00006762"/>
    </source>
</evidence>
<evidence type="ECO:0000256" key="4">
    <source>
        <dbReference type="ARBA" id="ARBA00022786"/>
    </source>
</evidence>
<keyword evidence="9" id="KW-1185">Reference proteome</keyword>
<evidence type="ECO:0000256" key="3">
    <source>
        <dbReference type="ARBA" id="ARBA00022776"/>
    </source>
</evidence>
<dbReference type="Gene3D" id="2.60.120.260">
    <property type="entry name" value="Galactose-binding domain-like"/>
    <property type="match status" value="1"/>
</dbReference>
<dbReference type="CDD" id="cd08366">
    <property type="entry name" value="APC10"/>
    <property type="match status" value="1"/>
</dbReference>
<dbReference type="PROSITE" id="PS51284">
    <property type="entry name" value="DOC"/>
    <property type="match status" value="1"/>
</dbReference>
<proteinExistence type="inferred from homology"/>
<evidence type="ECO:0000256" key="2">
    <source>
        <dbReference type="ARBA" id="ARBA00022618"/>
    </source>
</evidence>
<dbReference type="PANTHER" id="PTHR12936:SF0">
    <property type="entry name" value="ANAPHASE-PROMOTING COMPLEX SUBUNIT 10"/>
    <property type="match status" value="1"/>
</dbReference>
<dbReference type="InterPro" id="IPR004939">
    <property type="entry name" value="APC_su10/DOC_dom"/>
</dbReference>
<dbReference type="OrthoDB" id="24948at2759"/>
<dbReference type="AlphaFoldDB" id="A0A8H4LX67"/>
<sequence length="412" mass="43894">MDGQHGARPGATNADDAAGETHPPGQAGQQALQQAPGRRGPAFQVTTPNNAAGGVAGVAGGAAGGAHPGRGTPPGQRQRHHHHHPHHHHDGRHRPDGRQSSPPGPAGPQPNPFRLHRSTHFRASPRLSMPLASDDSGSEPDLSLLGMARGGDDPEARFNAIAYGEAGGEDDDEILSQAHYGIEDTSIEEQVEEQDTAPLLDPATIGLKEISNLGKFTVSSHKPSCGVDELQKDDLKLCWQSDGPQPHKLTVYFAKRVGIRDIRFFVNYGEDESYTPSKIVFKSGTSENNLIEFATMILECPVGWQQVPIKGAGGEPDGNTLVSYVLQMQILENHQNGKDTHLRGFKIYAFDVEAAHGAGRESSVAGDDLGLAGQEGSGDRLGDIVRSLAAARLDSGGSGFTMPDFMREPEIR</sequence>
<evidence type="ECO:0000313" key="9">
    <source>
        <dbReference type="Proteomes" id="UP000557566"/>
    </source>
</evidence>
<dbReference type="Pfam" id="PF03256">
    <property type="entry name" value="ANAPC10"/>
    <property type="match status" value="1"/>
</dbReference>
<accession>A0A8H4LX67</accession>
<comment type="similarity">
    <text evidence="1">Belongs to the APC10 family.</text>
</comment>
<keyword evidence="2" id="KW-0132">Cell division</keyword>
<gene>
    <name evidence="8" type="ORF">G6O67_005831</name>
</gene>
<dbReference type="GO" id="GO:0031145">
    <property type="term" value="P:anaphase-promoting complex-dependent catabolic process"/>
    <property type="evidence" value="ECO:0007669"/>
    <property type="project" value="InterPro"/>
</dbReference>
<name>A0A8H4LX67_9HYPO</name>